<protein>
    <submittedName>
        <fullName evidence="3">Uncharacterized protein</fullName>
    </submittedName>
</protein>
<keyword evidence="2" id="KW-0472">Membrane</keyword>
<accession>H2YX57</accession>
<dbReference type="HOGENOM" id="CLU_1115437_0_0_1"/>
<dbReference type="InParanoid" id="H2YX57"/>
<keyword evidence="2" id="KW-1133">Transmembrane helix</keyword>
<dbReference type="AlphaFoldDB" id="H2YX57"/>
<name>H2YX57_CIOSA</name>
<dbReference type="Proteomes" id="UP000007875">
    <property type="component" value="Unassembled WGS sequence"/>
</dbReference>
<keyword evidence="4" id="KW-1185">Reference proteome</keyword>
<organism evidence="3 4">
    <name type="scientific">Ciona savignyi</name>
    <name type="common">Pacific transparent sea squirt</name>
    <dbReference type="NCBI Taxonomy" id="51511"/>
    <lineage>
        <taxon>Eukaryota</taxon>
        <taxon>Metazoa</taxon>
        <taxon>Chordata</taxon>
        <taxon>Tunicata</taxon>
        <taxon>Ascidiacea</taxon>
        <taxon>Phlebobranchia</taxon>
        <taxon>Cionidae</taxon>
        <taxon>Ciona</taxon>
    </lineage>
</organism>
<evidence type="ECO:0000313" key="3">
    <source>
        <dbReference type="Ensembl" id="ENSCSAVP00000009918.1"/>
    </source>
</evidence>
<evidence type="ECO:0000313" key="4">
    <source>
        <dbReference type="Proteomes" id="UP000007875"/>
    </source>
</evidence>
<reference evidence="3" key="2">
    <citation type="submission" date="2025-08" db="UniProtKB">
        <authorList>
            <consortium name="Ensembl"/>
        </authorList>
    </citation>
    <scope>IDENTIFICATION</scope>
</reference>
<keyword evidence="2" id="KW-0812">Transmembrane</keyword>
<reference evidence="3" key="3">
    <citation type="submission" date="2025-09" db="UniProtKB">
        <authorList>
            <consortium name="Ensembl"/>
        </authorList>
    </citation>
    <scope>IDENTIFICATION</scope>
</reference>
<proteinExistence type="predicted"/>
<feature type="transmembrane region" description="Helical" evidence="2">
    <location>
        <begin position="92"/>
        <end position="110"/>
    </location>
</feature>
<dbReference type="OMA" id="RIRTHNC"/>
<sequence length="211" mass="23086">MFSGGLLSRNIAGKFRSPAPDASQTKSIQGKDKNKPTGSNLFPKRAGDSKLINWCESDGRYRRKFIREVNSRPTYTIQVPGNIKLLSPGGGIAILGALFLIAGSVLTWLLRVSLCGPVGVGIGLFIILVATTLILENRNSSNKLVHVKDLYIEFAVSASYGNINTQRCSFTKNMQENDSTRTHPFCYKSSLNQPKLESSPVFCSNLIDTGR</sequence>
<feature type="transmembrane region" description="Helical" evidence="2">
    <location>
        <begin position="116"/>
        <end position="135"/>
    </location>
</feature>
<dbReference type="Ensembl" id="ENSCSAVT00000010038.1">
    <property type="protein sequence ID" value="ENSCSAVP00000009918.1"/>
    <property type="gene ID" value="ENSCSAVG00000005835.1"/>
</dbReference>
<dbReference type="GeneTree" id="ENSGT00390000017931"/>
<evidence type="ECO:0000256" key="2">
    <source>
        <dbReference type="SAM" id="Phobius"/>
    </source>
</evidence>
<feature type="region of interest" description="Disordered" evidence="1">
    <location>
        <begin position="1"/>
        <end position="44"/>
    </location>
</feature>
<evidence type="ECO:0000256" key="1">
    <source>
        <dbReference type="SAM" id="MobiDB-lite"/>
    </source>
</evidence>
<reference evidence="4" key="1">
    <citation type="submission" date="2003-08" db="EMBL/GenBank/DDBJ databases">
        <authorList>
            <person name="Birren B."/>
            <person name="Nusbaum C."/>
            <person name="Abebe A."/>
            <person name="Abouelleil A."/>
            <person name="Adekoya E."/>
            <person name="Ait-zahra M."/>
            <person name="Allen N."/>
            <person name="Allen T."/>
            <person name="An P."/>
            <person name="Anderson M."/>
            <person name="Anderson S."/>
            <person name="Arachchi H."/>
            <person name="Armbruster J."/>
            <person name="Bachantsang P."/>
            <person name="Baldwin J."/>
            <person name="Barry A."/>
            <person name="Bayul T."/>
            <person name="Blitshsteyn B."/>
            <person name="Bloom T."/>
            <person name="Blye J."/>
            <person name="Boguslavskiy L."/>
            <person name="Borowsky M."/>
            <person name="Boukhgalter B."/>
            <person name="Brunache A."/>
            <person name="Butler J."/>
            <person name="Calixte N."/>
            <person name="Calvo S."/>
            <person name="Camarata J."/>
            <person name="Campo K."/>
            <person name="Chang J."/>
            <person name="Cheshatsang Y."/>
            <person name="Citroen M."/>
            <person name="Collymore A."/>
            <person name="Considine T."/>
            <person name="Cook A."/>
            <person name="Cooke P."/>
            <person name="Corum B."/>
            <person name="Cuomo C."/>
            <person name="David R."/>
            <person name="Dawoe T."/>
            <person name="Degray S."/>
            <person name="Dodge S."/>
            <person name="Dooley K."/>
            <person name="Dorje P."/>
            <person name="Dorjee K."/>
            <person name="Dorris L."/>
            <person name="Duffey N."/>
            <person name="Dupes A."/>
            <person name="Elkins T."/>
            <person name="Engels R."/>
            <person name="Erickson J."/>
            <person name="Farina A."/>
            <person name="Faro S."/>
            <person name="Ferreira P."/>
            <person name="Fischer H."/>
            <person name="Fitzgerald M."/>
            <person name="Foley K."/>
            <person name="Gage D."/>
            <person name="Galagan J."/>
            <person name="Gearin G."/>
            <person name="Gnerre S."/>
            <person name="Gnirke A."/>
            <person name="Goyette A."/>
            <person name="Graham J."/>
            <person name="Grandbois E."/>
            <person name="Gyaltsen K."/>
            <person name="Hafez N."/>
            <person name="Hagopian D."/>
            <person name="Hagos B."/>
            <person name="Hall J."/>
            <person name="Hatcher B."/>
            <person name="Heller A."/>
            <person name="Higgins H."/>
            <person name="Honan T."/>
            <person name="Horn A."/>
            <person name="Houde N."/>
            <person name="Hughes L."/>
            <person name="Hulme W."/>
            <person name="Husby E."/>
            <person name="Iliev I."/>
            <person name="Jaffe D."/>
            <person name="Jones C."/>
            <person name="Kamal M."/>
            <person name="Kamat A."/>
            <person name="Kamvysselis M."/>
            <person name="Karlsson E."/>
            <person name="Kells C."/>
            <person name="Kieu A."/>
            <person name="Kisner P."/>
            <person name="Kodira C."/>
            <person name="Kulbokas E."/>
            <person name="Labutti K."/>
            <person name="Lama D."/>
            <person name="Landers T."/>
            <person name="Leger J."/>
            <person name="Levine S."/>
            <person name="Lewis D."/>
            <person name="Lewis T."/>
            <person name="Lindblad-toh K."/>
            <person name="Liu X."/>
            <person name="Lokyitsang T."/>
            <person name="Lokyitsang Y."/>
            <person name="Lucien O."/>
            <person name="Lui A."/>
            <person name="Ma L.J."/>
            <person name="Mabbitt R."/>
            <person name="Macdonald J."/>
            <person name="Maclean C."/>
            <person name="Major J."/>
            <person name="Manning J."/>
            <person name="Marabella R."/>
            <person name="Maru K."/>
            <person name="Matthews C."/>
            <person name="Mauceli E."/>
            <person name="Mccarthy M."/>
            <person name="Mcdonough S."/>
            <person name="Mcghee T."/>
            <person name="Meldrim J."/>
            <person name="Meneus L."/>
            <person name="Mesirov J."/>
            <person name="Mihalev A."/>
            <person name="Mihova T."/>
            <person name="Mikkelsen T."/>
            <person name="Mlenga V."/>
            <person name="Moru K."/>
            <person name="Mozes J."/>
            <person name="Mulrain L."/>
            <person name="Munson G."/>
            <person name="Naylor J."/>
            <person name="Newes C."/>
            <person name="Nguyen C."/>
            <person name="Nguyen N."/>
            <person name="Nguyen T."/>
            <person name="Nicol R."/>
            <person name="Nielsen C."/>
            <person name="Nizzari M."/>
            <person name="Norbu C."/>
            <person name="Norbu N."/>
            <person name="O'donnell P."/>
            <person name="Okoawo O."/>
            <person name="O'leary S."/>
            <person name="Omotosho B."/>
            <person name="O'neill K."/>
            <person name="Osman S."/>
            <person name="Parker S."/>
            <person name="Perrin D."/>
            <person name="Phunkhang P."/>
            <person name="Piqani B."/>
            <person name="Purcell S."/>
            <person name="Rachupka T."/>
            <person name="Ramasamy U."/>
            <person name="Rameau R."/>
            <person name="Ray V."/>
            <person name="Raymond C."/>
            <person name="Retta R."/>
            <person name="Richardson S."/>
            <person name="Rise C."/>
            <person name="Rodriguez J."/>
            <person name="Rogers J."/>
            <person name="Rogov P."/>
            <person name="Rutman M."/>
            <person name="Schupbach R."/>
            <person name="Seaman C."/>
            <person name="Settipalli S."/>
            <person name="Sharpe T."/>
            <person name="Sheridan J."/>
            <person name="Sherpa N."/>
            <person name="Shi J."/>
            <person name="Smirnov S."/>
            <person name="Smith C."/>
            <person name="Sougnez C."/>
            <person name="Spencer B."/>
            <person name="Stalker J."/>
            <person name="Stange-thomann N."/>
            <person name="Stavropoulos S."/>
            <person name="Stetson K."/>
            <person name="Stone C."/>
            <person name="Stone S."/>
            <person name="Stubbs M."/>
            <person name="Talamas J."/>
            <person name="Tchuinga P."/>
            <person name="Tenzing P."/>
            <person name="Tesfaye S."/>
            <person name="Theodore J."/>
            <person name="Thoulutsang Y."/>
            <person name="Topham K."/>
            <person name="Towey S."/>
            <person name="Tsamla T."/>
            <person name="Tsomo N."/>
            <person name="Vallee D."/>
            <person name="Vassiliev H."/>
            <person name="Venkataraman V."/>
            <person name="Vinson J."/>
            <person name="Vo A."/>
            <person name="Wade C."/>
            <person name="Wang S."/>
            <person name="Wangchuk T."/>
            <person name="Wangdi T."/>
            <person name="Whittaker C."/>
            <person name="Wilkinson J."/>
            <person name="Wu Y."/>
            <person name="Wyman D."/>
            <person name="Yadav S."/>
            <person name="Yang S."/>
            <person name="Yang X."/>
            <person name="Yeager S."/>
            <person name="Yee E."/>
            <person name="Young G."/>
            <person name="Zainoun J."/>
            <person name="Zembeck L."/>
            <person name="Zimmer A."/>
            <person name="Zody M."/>
            <person name="Lander E."/>
        </authorList>
    </citation>
    <scope>NUCLEOTIDE SEQUENCE [LARGE SCALE GENOMIC DNA]</scope>
</reference>